<proteinExistence type="predicted"/>
<dbReference type="PaxDb" id="3218-PP1S318_11V6.2"/>
<organism evidence="2">
    <name type="scientific">Physcomitrium patens</name>
    <name type="common">Spreading-leaved earth moss</name>
    <name type="synonym">Physcomitrella patens</name>
    <dbReference type="NCBI Taxonomy" id="3218"/>
    <lineage>
        <taxon>Eukaryota</taxon>
        <taxon>Viridiplantae</taxon>
        <taxon>Streptophyta</taxon>
        <taxon>Embryophyta</taxon>
        <taxon>Bryophyta</taxon>
        <taxon>Bryophytina</taxon>
        <taxon>Bryopsida</taxon>
        <taxon>Funariidae</taxon>
        <taxon>Funariales</taxon>
        <taxon>Funariaceae</taxon>
        <taxon>Physcomitrium</taxon>
    </lineage>
</organism>
<feature type="compositionally biased region" description="Basic and acidic residues" evidence="1">
    <location>
        <begin position="171"/>
        <end position="190"/>
    </location>
</feature>
<feature type="compositionally biased region" description="Basic and acidic residues" evidence="1">
    <location>
        <begin position="242"/>
        <end position="256"/>
    </location>
</feature>
<reference evidence="2 4" key="2">
    <citation type="journal article" date="2018" name="Plant J.">
        <title>The Physcomitrella patens chromosome-scale assembly reveals moss genome structure and evolution.</title>
        <authorList>
            <person name="Lang D."/>
            <person name="Ullrich K.K."/>
            <person name="Murat F."/>
            <person name="Fuchs J."/>
            <person name="Jenkins J."/>
            <person name="Haas F.B."/>
            <person name="Piednoel M."/>
            <person name="Gundlach H."/>
            <person name="Van Bel M."/>
            <person name="Meyberg R."/>
            <person name="Vives C."/>
            <person name="Morata J."/>
            <person name="Symeonidi A."/>
            <person name="Hiss M."/>
            <person name="Muchero W."/>
            <person name="Kamisugi Y."/>
            <person name="Saleh O."/>
            <person name="Blanc G."/>
            <person name="Decker E.L."/>
            <person name="van Gessel N."/>
            <person name="Grimwood J."/>
            <person name="Hayes R.D."/>
            <person name="Graham S.W."/>
            <person name="Gunter L.E."/>
            <person name="McDaniel S.F."/>
            <person name="Hoernstein S.N.W."/>
            <person name="Larsson A."/>
            <person name="Li F.W."/>
            <person name="Perroud P.F."/>
            <person name="Phillips J."/>
            <person name="Ranjan P."/>
            <person name="Rokshar D.S."/>
            <person name="Rothfels C.J."/>
            <person name="Schneider L."/>
            <person name="Shu S."/>
            <person name="Stevenson D.W."/>
            <person name="Thummler F."/>
            <person name="Tillich M."/>
            <person name="Villarreal Aguilar J.C."/>
            <person name="Widiez T."/>
            <person name="Wong G.K."/>
            <person name="Wymore A."/>
            <person name="Zhang Y."/>
            <person name="Zimmer A.D."/>
            <person name="Quatrano R.S."/>
            <person name="Mayer K.F.X."/>
            <person name="Goodstein D."/>
            <person name="Casacuberta J.M."/>
            <person name="Vandepoele K."/>
            <person name="Reski R."/>
            <person name="Cuming A.C."/>
            <person name="Tuskan G.A."/>
            <person name="Maumus F."/>
            <person name="Salse J."/>
            <person name="Schmutz J."/>
            <person name="Rensing S.A."/>
        </authorList>
    </citation>
    <scope>NUCLEOTIDE SEQUENCE [LARGE SCALE GENOMIC DNA]</scope>
    <source>
        <strain evidence="3 4">cv. Gransden 2004</strain>
    </source>
</reference>
<dbReference type="Gramene" id="Pp3c15_8640V3.5">
    <property type="protein sequence ID" value="PAC:32927248.CDS.1"/>
    <property type="gene ID" value="Pp3c15_8640"/>
</dbReference>
<dbReference type="EnsemblPlants" id="Pp3c15_8640V3.5">
    <property type="protein sequence ID" value="PAC:32927248.CDS.1"/>
    <property type="gene ID" value="Pp3c15_8640"/>
</dbReference>
<dbReference type="OrthoDB" id="10589633at2759"/>
<evidence type="ECO:0000313" key="4">
    <source>
        <dbReference type="Proteomes" id="UP000006727"/>
    </source>
</evidence>
<name>A9TTW5_PHYPA</name>
<dbReference type="Gramene" id="Pp3c15_8640V3.4">
    <property type="protein sequence ID" value="PAC:32927247.CDS.1"/>
    <property type="gene ID" value="Pp3c15_8640"/>
</dbReference>
<feature type="region of interest" description="Disordered" evidence="1">
    <location>
        <begin position="28"/>
        <end position="455"/>
    </location>
</feature>
<reference evidence="2 4" key="1">
    <citation type="journal article" date="2008" name="Science">
        <title>The Physcomitrella genome reveals evolutionary insights into the conquest of land by plants.</title>
        <authorList>
            <person name="Rensing S."/>
            <person name="Lang D."/>
            <person name="Zimmer A."/>
            <person name="Terry A."/>
            <person name="Salamov A."/>
            <person name="Shapiro H."/>
            <person name="Nishiyama T."/>
            <person name="Perroud P.-F."/>
            <person name="Lindquist E."/>
            <person name="Kamisugi Y."/>
            <person name="Tanahashi T."/>
            <person name="Sakakibara K."/>
            <person name="Fujita T."/>
            <person name="Oishi K."/>
            <person name="Shin-I T."/>
            <person name="Kuroki Y."/>
            <person name="Toyoda A."/>
            <person name="Suzuki Y."/>
            <person name="Hashimoto A."/>
            <person name="Yamaguchi K."/>
            <person name="Sugano A."/>
            <person name="Kohara Y."/>
            <person name="Fujiyama A."/>
            <person name="Anterola A."/>
            <person name="Aoki S."/>
            <person name="Ashton N."/>
            <person name="Barbazuk W.B."/>
            <person name="Barker E."/>
            <person name="Bennetzen J."/>
            <person name="Bezanilla M."/>
            <person name="Blankenship R."/>
            <person name="Cho S.H."/>
            <person name="Dutcher S."/>
            <person name="Estelle M."/>
            <person name="Fawcett J.A."/>
            <person name="Gundlach H."/>
            <person name="Hanada K."/>
            <person name="Heyl A."/>
            <person name="Hicks K.A."/>
            <person name="Hugh J."/>
            <person name="Lohr M."/>
            <person name="Mayer K."/>
            <person name="Melkozernov A."/>
            <person name="Murata T."/>
            <person name="Nelson D."/>
            <person name="Pils B."/>
            <person name="Prigge M."/>
            <person name="Reiss B."/>
            <person name="Renner T."/>
            <person name="Rombauts S."/>
            <person name="Rushton P."/>
            <person name="Sanderfoot A."/>
            <person name="Schween G."/>
            <person name="Shiu S.-H."/>
            <person name="Stueber K."/>
            <person name="Theodoulou F.L."/>
            <person name="Tu H."/>
            <person name="Van de Peer Y."/>
            <person name="Verrier P.J."/>
            <person name="Waters E."/>
            <person name="Wood A."/>
            <person name="Yang L."/>
            <person name="Cove D."/>
            <person name="Cuming A."/>
            <person name="Hasebe M."/>
            <person name="Lucas S."/>
            <person name="Mishler D.B."/>
            <person name="Reski R."/>
            <person name="Grigoriev I."/>
            <person name="Quatrano R.S."/>
            <person name="Boore J.L."/>
        </authorList>
    </citation>
    <scope>NUCLEOTIDE SEQUENCE [LARGE SCALE GENOMIC DNA]</scope>
    <source>
        <strain evidence="3 4">cv. Gransden 2004</strain>
    </source>
</reference>
<dbReference type="Gramene" id="Pp3c15_8640V3.1">
    <property type="protein sequence ID" value="PAC:32927244.CDS.1"/>
    <property type="gene ID" value="Pp3c15_8640"/>
</dbReference>
<feature type="compositionally biased region" description="Polar residues" evidence="1">
    <location>
        <begin position="320"/>
        <end position="336"/>
    </location>
</feature>
<dbReference type="EnsemblPlants" id="Pp3c15_8640V3.2">
    <property type="protein sequence ID" value="PAC:32927245.CDS.1"/>
    <property type="gene ID" value="Pp3c15_8640"/>
</dbReference>
<feature type="compositionally biased region" description="Basic and acidic residues" evidence="1">
    <location>
        <begin position="130"/>
        <end position="160"/>
    </location>
</feature>
<dbReference type="GeneID" id="112292323"/>
<evidence type="ECO:0000313" key="2">
    <source>
        <dbReference type="EMBL" id="PNR39235.1"/>
    </source>
</evidence>
<feature type="compositionally biased region" description="Basic and acidic residues" evidence="1">
    <location>
        <begin position="40"/>
        <end position="57"/>
    </location>
</feature>
<dbReference type="Gramene" id="Pp3c15_8640V3.3">
    <property type="protein sequence ID" value="PAC:32927246.CDS.1"/>
    <property type="gene ID" value="Pp3c15_8640"/>
</dbReference>
<dbReference type="EMBL" id="ABEU02000015">
    <property type="protein sequence ID" value="PNR39235.1"/>
    <property type="molecule type" value="Genomic_DNA"/>
</dbReference>
<dbReference type="RefSeq" id="XP_073395329.1">
    <property type="nucleotide sequence ID" value="XM_073539228.1"/>
</dbReference>
<evidence type="ECO:0000256" key="1">
    <source>
        <dbReference type="SAM" id="MobiDB-lite"/>
    </source>
</evidence>
<gene>
    <name evidence="3" type="primary">LOC112292323</name>
    <name evidence="2" type="ORF">PHYPA_019513</name>
</gene>
<dbReference type="EnsemblPlants" id="Pp3c15_8640V3.4">
    <property type="protein sequence ID" value="PAC:32927247.CDS.1"/>
    <property type="gene ID" value="Pp3c15_8640"/>
</dbReference>
<keyword evidence="4" id="KW-1185">Reference proteome</keyword>
<dbReference type="RefSeq" id="XP_024396425.1">
    <property type="nucleotide sequence ID" value="XM_024540657.2"/>
</dbReference>
<dbReference type="AlphaFoldDB" id="A9TTW5"/>
<protein>
    <submittedName>
        <fullName evidence="2 3">Uncharacterized protein</fullName>
    </submittedName>
</protein>
<accession>A9TTW5</accession>
<evidence type="ECO:0000313" key="3">
    <source>
        <dbReference type="EnsemblPlants" id="PAC:32927244.CDS.1"/>
    </source>
</evidence>
<sequence>MARSDAAEMLEESKKRRWLMENDVNSTRAEVKLRPSSIRDSSRKKARREVTETDAKGAQDTSICREASSRDRPSRNVTCIGSTEKEDGEEEKLVQNSETRKSKRLKRIMQGSSSKQLGTGNAQKCQFTLRESREPEGFEHKKSFSERSFRGDDNSGDKRNSSQSETGPSHAAEESKVGEQKLVSEHEVVRKVLQTVHLADDKKLITEQEEDSTVLDNDNAGMVSSLEQTSLNSRDKKRRVASRRDASPPRQPEKRSCIHVAIAERPSGGVEQGVGSSLTSTWKRLKIDNTRRRPAASEDLRVGVSEDWKRLREEEGAKHSGSSVNEQSDSDLSMSTIELEMFEERSKKARHDPSLPPTGKKWTRKIRQKEENSKRSREHNEFETSSNSDSDIAHPSYLDNRRRKRPRFENLISGQGRSWKRHTRDVKEAQESSGENSRKRFQGDASEKPVKKQRK</sequence>
<feature type="compositionally biased region" description="Basic and acidic residues" evidence="1">
    <location>
        <begin position="425"/>
        <end position="455"/>
    </location>
</feature>
<dbReference type="RefSeq" id="XP_024396424.1">
    <property type="nucleotide sequence ID" value="XM_024540656.2"/>
</dbReference>
<feature type="compositionally biased region" description="Polar residues" evidence="1">
    <location>
        <begin position="110"/>
        <end position="126"/>
    </location>
</feature>
<reference evidence="3" key="3">
    <citation type="submission" date="2020-12" db="UniProtKB">
        <authorList>
            <consortium name="EnsemblPlants"/>
        </authorList>
    </citation>
    <scope>IDENTIFICATION</scope>
</reference>
<dbReference type="Proteomes" id="UP000006727">
    <property type="component" value="Chromosome 15"/>
</dbReference>
<dbReference type="Gramene" id="Pp3c15_8640V3.2">
    <property type="protein sequence ID" value="PAC:32927245.CDS.1"/>
    <property type="gene ID" value="Pp3c15_8640"/>
</dbReference>
<feature type="compositionally biased region" description="Basic and acidic residues" evidence="1">
    <location>
        <begin position="368"/>
        <end position="382"/>
    </location>
</feature>
<dbReference type="EnsemblPlants" id="Pp3c15_8640V3.1">
    <property type="protein sequence ID" value="PAC:32927244.CDS.1"/>
    <property type="gene ID" value="Pp3c15_8640"/>
</dbReference>
<feature type="compositionally biased region" description="Basic and acidic residues" evidence="1">
    <location>
        <begin position="285"/>
        <end position="318"/>
    </location>
</feature>
<dbReference type="HOGENOM" id="CLU_595026_0_0_1"/>
<dbReference type="EnsemblPlants" id="Pp3c15_8640V3.3">
    <property type="protein sequence ID" value="PAC:32927246.CDS.1"/>
    <property type="gene ID" value="Pp3c15_8640"/>
</dbReference>